<dbReference type="PROSITE" id="PS01187">
    <property type="entry name" value="EGF_CA"/>
    <property type="match status" value="1"/>
</dbReference>
<name>A0ABC9DV46_9POAL</name>
<dbReference type="InterPro" id="IPR011009">
    <property type="entry name" value="Kinase-like_dom_sf"/>
</dbReference>
<evidence type="ECO:0000256" key="2">
    <source>
        <dbReference type="ARBA" id="ARBA00022527"/>
    </source>
</evidence>
<dbReference type="InterPro" id="IPR049883">
    <property type="entry name" value="NOTCH1_EGF-like"/>
</dbReference>
<keyword evidence="9 14" id="KW-0067">ATP-binding</keyword>
<dbReference type="InterPro" id="IPR017441">
    <property type="entry name" value="Protein_kinase_ATP_BS"/>
</dbReference>
<dbReference type="GO" id="GO:0005524">
    <property type="term" value="F:ATP binding"/>
    <property type="evidence" value="ECO:0007669"/>
    <property type="project" value="UniProtKB-UniRule"/>
</dbReference>
<keyword evidence="13" id="KW-0325">Glycoprotein</keyword>
<dbReference type="GO" id="GO:0004674">
    <property type="term" value="F:protein serine/threonine kinase activity"/>
    <property type="evidence" value="ECO:0007669"/>
    <property type="project" value="UniProtKB-KW"/>
</dbReference>
<dbReference type="InterPro" id="IPR000742">
    <property type="entry name" value="EGF"/>
</dbReference>
<dbReference type="InterPro" id="IPR008271">
    <property type="entry name" value="Ser/Thr_kinase_AS"/>
</dbReference>
<dbReference type="InterPro" id="IPR045274">
    <property type="entry name" value="WAK-like"/>
</dbReference>
<reference evidence="18 19" key="2">
    <citation type="submission" date="2024-10" db="EMBL/GenBank/DDBJ databases">
        <authorList>
            <person name="Ryan C."/>
        </authorList>
    </citation>
    <scope>NUCLEOTIDE SEQUENCE [LARGE SCALE GENOMIC DNA]</scope>
</reference>
<dbReference type="InterPro" id="IPR018097">
    <property type="entry name" value="EGF_Ca-bd_CS"/>
</dbReference>
<evidence type="ECO:0000256" key="5">
    <source>
        <dbReference type="ARBA" id="ARBA00022692"/>
    </source>
</evidence>
<dbReference type="SMART" id="SM00179">
    <property type="entry name" value="EGF_CA"/>
    <property type="match status" value="1"/>
</dbReference>
<dbReference type="SMART" id="SM00220">
    <property type="entry name" value="S_TKc"/>
    <property type="match status" value="1"/>
</dbReference>
<evidence type="ECO:0000256" key="12">
    <source>
        <dbReference type="ARBA" id="ARBA00023157"/>
    </source>
</evidence>
<dbReference type="Pfam" id="PF13947">
    <property type="entry name" value="GUB_WAK_bind"/>
    <property type="match status" value="1"/>
</dbReference>
<keyword evidence="3" id="KW-0245">EGF-like domain</keyword>
<dbReference type="PANTHER" id="PTHR27005:SF503">
    <property type="entry name" value="OS06G0142500 PROTEIN"/>
    <property type="match status" value="1"/>
</dbReference>
<dbReference type="FunFam" id="3.30.200.20:FF:000043">
    <property type="entry name" value="Wall-associated receptor kinase 2"/>
    <property type="match status" value="1"/>
</dbReference>
<keyword evidence="10 15" id="KW-1133">Transmembrane helix</keyword>
<reference evidence="19" key="1">
    <citation type="submission" date="2024-06" db="EMBL/GenBank/DDBJ databases">
        <authorList>
            <person name="Ryan C."/>
        </authorList>
    </citation>
    <scope>NUCLEOTIDE SEQUENCE [LARGE SCALE GENOMIC DNA]</scope>
</reference>
<feature type="binding site" evidence="14">
    <location>
        <position position="473"/>
    </location>
    <ligand>
        <name>ATP</name>
        <dbReference type="ChEBI" id="CHEBI:30616"/>
    </ligand>
</feature>
<keyword evidence="11 15" id="KW-0472">Membrane</keyword>
<dbReference type="Pfam" id="PF07645">
    <property type="entry name" value="EGF_CA"/>
    <property type="match status" value="1"/>
</dbReference>
<evidence type="ECO:0000256" key="13">
    <source>
        <dbReference type="ARBA" id="ARBA00023180"/>
    </source>
</evidence>
<evidence type="ECO:0000313" key="19">
    <source>
        <dbReference type="Proteomes" id="UP001497457"/>
    </source>
</evidence>
<dbReference type="Gene3D" id="3.30.200.20">
    <property type="entry name" value="Phosphorylase Kinase, domain 1"/>
    <property type="match status" value="1"/>
</dbReference>
<dbReference type="SUPFAM" id="SSF57196">
    <property type="entry name" value="EGF/Laminin"/>
    <property type="match status" value="1"/>
</dbReference>
<keyword evidence="6 16" id="KW-0732">Signal</keyword>
<keyword evidence="12" id="KW-1015">Disulfide bond</keyword>
<dbReference type="GO" id="GO:0016020">
    <property type="term" value="C:membrane"/>
    <property type="evidence" value="ECO:0007669"/>
    <property type="project" value="UniProtKB-SubCell"/>
</dbReference>
<keyword evidence="4" id="KW-0808">Transferase</keyword>
<keyword evidence="2" id="KW-0723">Serine/threonine-protein kinase</keyword>
<evidence type="ECO:0000256" key="8">
    <source>
        <dbReference type="ARBA" id="ARBA00022777"/>
    </source>
</evidence>
<dbReference type="InterPro" id="IPR001881">
    <property type="entry name" value="EGF-like_Ca-bd_dom"/>
</dbReference>
<dbReference type="Proteomes" id="UP001497457">
    <property type="component" value="Chromosome 35b"/>
</dbReference>
<proteinExistence type="predicted"/>
<protein>
    <recommendedName>
        <fullName evidence="17">Protein kinase domain-containing protein</fullName>
    </recommendedName>
</protein>
<keyword evidence="19" id="KW-1185">Reference proteome</keyword>
<feature type="signal peptide" evidence="16">
    <location>
        <begin position="1"/>
        <end position="33"/>
    </location>
</feature>
<dbReference type="PROSITE" id="PS50011">
    <property type="entry name" value="PROTEIN_KINASE_DOM"/>
    <property type="match status" value="1"/>
</dbReference>
<evidence type="ECO:0000256" key="15">
    <source>
        <dbReference type="SAM" id="Phobius"/>
    </source>
</evidence>
<evidence type="ECO:0000313" key="18">
    <source>
        <dbReference type="EMBL" id="CAL5045661.1"/>
    </source>
</evidence>
<dbReference type="PROSITE" id="PS00108">
    <property type="entry name" value="PROTEIN_KINASE_ST"/>
    <property type="match status" value="1"/>
</dbReference>
<feature type="domain" description="Protein kinase" evidence="17">
    <location>
        <begin position="445"/>
        <end position="718"/>
    </location>
</feature>
<dbReference type="Gene3D" id="2.10.25.10">
    <property type="entry name" value="Laminin"/>
    <property type="match status" value="2"/>
</dbReference>
<dbReference type="CDD" id="cd14066">
    <property type="entry name" value="STKc_IRAK"/>
    <property type="match status" value="1"/>
</dbReference>
<accession>A0ABC9DV46</accession>
<dbReference type="EMBL" id="OZ075145">
    <property type="protein sequence ID" value="CAL5045661.1"/>
    <property type="molecule type" value="Genomic_DNA"/>
</dbReference>
<dbReference type="InterPro" id="IPR025287">
    <property type="entry name" value="WAK_GUB"/>
</dbReference>
<dbReference type="PANTHER" id="PTHR27005">
    <property type="entry name" value="WALL-ASSOCIATED RECEPTOR KINASE-LIKE 21"/>
    <property type="match status" value="1"/>
</dbReference>
<evidence type="ECO:0000256" key="6">
    <source>
        <dbReference type="ARBA" id="ARBA00022729"/>
    </source>
</evidence>
<evidence type="ECO:0000256" key="4">
    <source>
        <dbReference type="ARBA" id="ARBA00022679"/>
    </source>
</evidence>
<keyword evidence="8" id="KW-0418">Kinase</keyword>
<evidence type="ECO:0000256" key="11">
    <source>
        <dbReference type="ARBA" id="ARBA00023136"/>
    </source>
</evidence>
<feature type="chain" id="PRO_5044859483" description="Protein kinase domain-containing protein" evidence="16">
    <location>
        <begin position="34"/>
        <end position="778"/>
    </location>
</feature>
<dbReference type="SUPFAM" id="SSF56112">
    <property type="entry name" value="Protein kinase-like (PK-like)"/>
    <property type="match status" value="1"/>
</dbReference>
<evidence type="ECO:0000256" key="14">
    <source>
        <dbReference type="PROSITE-ProRule" id="PRU10141"/>
    </source>
</evidence>
<evidence type="ECO:0000259" key="17">
    <source>
        <dbReference type="PROSITE" id="PS50011"/>
    </source>
</evidence>
<feature type="transmembrane region" description="Helical" evidence="15">
    <location>
        <begin position="375"/>
        <end position="395"/>
    </location>
</feature>
<dbReference type="FunFam" id="1.10.510.10:FF:000084">
    <property type="entry name" value="Wall-associated receptor kinase 2"/>
    <property type="match status" value="1"/>
</dbReference>
<organism evidence="18 19">
    <name type="scientific">Urochloa decumbens</name>
    <dbReference type="NCBI Taxonomy" id="240449"/>
    <lineage>
        <taxon>Eukaryota</taxon>
        <taxon>Viridiplantae</taxon>
        <taxon>Streptophyta</taxon>
        <taxon>Embryophyta</taxon>
        <taxon>Tracheophyta</taxon>
        <taxon>Spermatophyta</taxon>
        <taxon>Magnoliopsida</taxon>
        <taxon>Liliopsida</taxon>
        <taxon>Poales</taxon>
        <taxon>Poaceae</taxon>
        <taxon>PACMAD clade</taxon>
        <taxon>Panicoideae</taxon>
        <taxon>Panicodae</taxon>
        <taxon>Paniceae</taxon>
        <taxon>Melinidinae</taxon>
        <taxon>Urochloa</taxon>
    </lineage>
</organism>
<evidence type="ECO:0000256" key="7">
    <source>
        <dbReference type="ARBA" id="ARBA00022741"/>
    </source>
</evidence>
<keyword evidence="7 14" id="KW-0547">Nucleotide-binding</keyword>
<dbReference type="PROSITE" id="PS00107">
    <property type="entry name" value="PROTEIN_KINASE_ATP"/>
    <property type="match status" value="1"/>
</dbReference>
<evidence type="ECO:0000256" key="1">
    <source>
        <dbReference type="ARBA" id="ARBA00004479"/>
    </source>
</evidence>
<dbReference type="AlphaFoldDB" id="A0ABC9DV46"/>
<dbReference type="Gene3D" id="1.10.510.10">
    <property type="entry name" value="Transferase(Phosphotransferase) domain 1"/>
    <property type="match status" value="1"/>
</dbReference>
<keyword evidence="5 15" id="KW-0812">Transmembrane</keyword>
<dbReference type="InterPro" id="IPR001245">
    <property type="entry name" value="Ser-Thr/Tyr_kinase_cat_dom"/>
</dbReference>
<gene>
    <name evidence="18" type="ORF">URODEC1_LOCUS88968</name>
</gene>
<dbReference type="SMART" id="SM00181">
    <property type="entry name" value="EGF"/>
    <property type="match status" value="2"/>
</dbReference>
<dbReference type="CDD" id="cd00054">
    <property type="entry name" value="EGF_CA"/>
    <property type="match status" value="1"/>
</dbReference>
<dbReference type="Pfam" id="PF07714">
    <property type="entry name" value="PK_Tyr_Ser-Thr"/>
    <property type="match status" value="1"/>
</dbReference>
<comment type="subcellular location">
    <subcellularLocation>
        <location evidence="1">Membrane</location>
        <topology evidence="1">Single-pass type I membrane protein</topology>
    </subcellularLocation>
</comment>
<dbReference type="FunFam" id="2.10.25.10:FF:000628">
    <property type="entry name" value="Wall-associated receptor kinase 2"/>
    <property type="match status" value="1"/>
</dbReference>
<evidence type="ECO:0000256" key="16">
    <source>
        <dbReference type="SAM" id="SignalP"/>
    </source>
</evidence>
<sequence length="778" mass="86384">MASPIYLGKRSFLLVVGATLILQLSITIHGAGADNSLAIDKTNCPDKCGNVSIPYPFGIGQGCYLHEDFEVQCKNNQASLRTRDSTDQTDDGYSNLLDINLLDGEARIQNRVYWSCKNTNGSIDDRNPYYGRVELLLPSFFKVSYTKNKFTAIGCATIANIVGSTDGTTDLNNLHYTSACASFCDSEHGISKSAVCDGLGCCQTSIPENLSAFDIGLFYIDELIYNPYALPFSPCSYAFVVEVSSFKFYTYYALGSNFQNQDRLPLVLDWNVGNEICEQAKKNLSSYACKATNSECINSTNGSGYRCNCSSGYEGNPYLFGGCQDINECDYPLLYTCHGDCTNTDGSYTCSCRAGTHSEDPKIAPCTGSNHEVKVVIGISVALIFLIICISAILIKWQKRKLAKEKERFFKQNGGHILYRQILSKKIDTVQIFTIEELKKATDNFDRSRELGTGGHGTVYKGILGGNKEVAVKRSKIINVSETEEFVQEIIILSQINHRNVVRLLGCCLEVEVPILVYEFIPNGTLFQLLHDNHNRQPVSLEDRLRIAQESAEALAYMHLSINHPIVHGDVKSLNILLGDNHMAKVSDFGASRMVPKDAVQFMTMVQGTLGYLDPEYLEKRLLTDKSDVYSFGVVILELITRKMAIYFDGAEEGKNLAASFLQAMRENRVDGMLDISILSVGMEELLQEVAELACLCLSLKGERRPSMCHVADRLKAIRSTWKEILLLKHEETRRLVERLGMASTCDMSPTMYWTAQMMGLDIETPNTGHASSTTNMG</sequence>
<evidence type="ECO:0000256" key="3">
    <source>
        <dbReference type="ARBA" id="ARBA00022536"/>
    </source>
</evidence>
<evidence type="ECO:0000256" key="9">
    <source>
        <dbReference type="ARBA" id="ARBA00022840"/>
    </source>
</evidence>
<dbReference type="InterPro" id="IPR000719">
    <property type="entry name" value="Prot_kinase_dom"/>
</dbReference>
<evidence type="ECO:0000256" key="10">
    <source>
        <dbReference type="ARBA" id="ARBA00022989"/>
    </source>
</evidence>